<gene>
    <name evidence="8" type="ORF">LSALG_LOCUS15695</name>
</gene>
<comment type="subcellular location">
    <subcellularLocation>
        <location evidence="1">Nucleus</location>
    </subcellularLocation>
</comment>
<dbReference type="InterPro" id="IPR036570">
    <property type="entry name" value="HORMA_dom_sf"/>
</dbReference>
<dbReference type="SUPFAM" id="SSF56019">
    <property type="entry name" value="The spindle assembly checkpoint protein mad2"/>
    <property type="match status" value="1"/>
</dbReference>
<keyword evidence="6" id="KW-0131">Cell cycle</keyword>
<evidence type="ECO:0000256" key="1">
    <source>
        <dbReference type="ARBA" id="ARBA00004123"/>
    </source>
</evidence>
<protein>
    <recommendedName>
        <fullName evidence="7">HORMA domain-containing protein</fullName>
    </recommendedName>
</protein>
<organism evidence="8 9">
    <name type="scientific">Lactuca saligna</name>
    <name type="common">Willowleaf lettuce</name>
    <dbReference type="NCBI Taxonomy" id="75948"/>
    <lineage>
        <taxon>Eukaryota</taxon>
        <taxon>Viridiplantae</taxon>
        <taxon>Streptophyta</taxon>
        <taxon>Embryophyta</taxon>
        <taxon>Tracheophyta</taxon>
        <taxon>Spermatophyta</taxon>
        <taxon>Magnoliopsida</taxon>
        <taxon>eudicotyledons</taxon>
        <taxon>Gunneridae</taxon>
        <taxon>Pentapetalae</taxon>
        <taxon>asterids</taxon>
        <taxon>campanulids</taxon>
        <taxon>Asterales</taxon>
        <taxon>Asteraceae</taxon>
        <taxon>Cichorioideae</taxon>
        <taxon>Cichorieae</taxon>
        <taxon>Lactucinae</taxon>
        <taxon>Lactuca</taxon>
    </lineage>
</organism>
<evidence type="ECO:0000256" key="3">
    <source>
        <dbReference type="ARBA" id="ARBA00022618"/>
    </source>
</evidence>
<comment type="similarity">
    <text evidence="2">Belongs to the MAD2 family.</text>
</comment>
<dbReference type="GO" id="GO:0051301">
    <property type="term" value="P:cell division"/>
    <property type="evidence" value="ECO:0007669"/>
    <property type="project" value="UniProtKB-KW"/>
</dbReference>
<dbReference type="Proteomes" id="UP001177003">
    <property type="component" value="Chromosome 3"/>
</dbReference>
<proteinExistence type="inferred from homology"/>
<evidence type="ECO:0000259" key="7">
    <source>
        <dbReference type="PROSITE" id="PS50815"/>
    </source>
</evidence>
<dbReference type="PROSITE" id="PS50815">
    <property type="entry name" value="HORMA"/>
    <property type="match status" value="1"/>
</dbReference>
<dbReference type="Gene3D" id="3.30.900.10">
    <property type="entry name" value="HORMA domain"/>
    <property type="match status" value="1"/>
</dbReference>
<name>A0AA36DYF7_LACSI</name>
<dbReference type="Pfam" id="PF02301">
    <property type="entry name" value="HORMA"/>
    <property type="match status" value="1"/>
</dbReference>
<keyword evidence="9" id="KW-1185">Reference proteome</keyword>
<reference evidence="8" key="1">
    <citation type="submission" date="2023-04" db="EMBL/GenBank/DDBJ databases">
        <authorList>
            <person name="Vijverberg K."/>
            <person name="Xiong W."/>
            <person name="Schranz E."/>
        </authorList>
    </citation>
    <scope>NUCLEOTIDE SEQUENCE</scope>
</reference>
<evidence type="ECO:0000313" key="8">
    <source>
        <dbReference type="EMBL" id="CAI9275668.1"/>
    </source>
</evidence>
<dbReference type="GO" id="GO:0005654">
    <property type="term" value="C:nucleoplasm"/>
    <property type="evidence" value="ECO:0007669"/>
    <property type="project" value="TreeGrafter"/>
</dbReference>
<keyword evidence="4" id="KW-0498">Mitosis</keyword>
<dbReference type="PANTHER" id="PTHR11842">
    <property type="entry name" value="MITOTIC SPINDLE ASSEMBLY CHECKPOINT PROTEIN MAD2"/>
    <property type="match status" value="1"/>
</dbReference>
<dbReference type="InterPro" id="IPR003511">
    <property type="entry name" value="HORMA_dom"/>
</dbReference>
<evidence type="ECO:0000256" key="5">
    <source>
        <dbReference type="ARBA" id="ARBA00023242"/>
    </source>
</evidence>
<evidence type="ECO:0000256" key="2">
    <source>
        <dbReference type="ARBA" id="ARBA00010348"/>
    </source>
</evidence>
<accession>A0AA36DYF7</accession>
<evidence type="ECO:0000313" key="9">
    <source>
        <dbReference type="Proteomes" id="UP001177003"/>
    </source>
</evidence>
<dbReference type="InterPro" id="IPR045091">
    <property type="entry name" value="Mad2-like"/>
</dbReference>
<dbReference type="GO" id="GO:0000776">
    <property type="term" value="C:kinetochore"/>
    <property type="evidence" value="ECO:0007669"/>
    <property type="project" value="TreeGrafter"/>
</dbReference>
<dbReference type="PANTHER" id="PTHR11842:SF11">
    <property type="entry name" value="MITOTIC SPINDLE ASSEMBLY CHECKPOINT PROTEIN MAD2A"/>
    <property type="match status" value="1"/>
</dbReference>
<keyword evidence="5" id="KW-0539">Nucleus</keyword>
<dbReference type="GO" id="GO:0007094">
    <property type="term" value="P:mitotic spindle assembly checkpoint signaling"/>
    <property type="evidence" value="ECO:0007669"/>
    <property type="project" value="TreeGrafter"/>
</dbReference>
<dbReference type="EMBL" id="OX465079">
    <property type="protein sequence ID" value="CAI9275668.1"/>
    <property type="molecule type" value="Genomic_DNA"/>
</dbReference>
<evidence type="ECO:0000256" key="4">
    <source>
        <dbReference type="ARBA" id="ARBA00022776"/>
    </source>
</evidence>
<feature type="domain" description="HORMA" evidence="7">
    <location>
        <begin position="54"/>
        <end position="236"/>
    </location>
</feature>
<dbReference type="AlphaFoldDB" id="A0AA36DYF7"/>
<dbReference type="GO" id="GO:0005737">
    <property type="term" value="C:cytoplasm"/>
    <property type="evidence" value="ECO:0007669"/>
    <property type="project" value="TreeGrafter"/>
</dbReference>
<evidence type="ECO:0000256" key="6">
    <source>
        <dbReference type="ARBA" id="ARBA00023306"/>
    </source>
</evidence>
<sequence>MVQILLDWLRSMIINGERTRNISRWINLVGNSLEDYAMRSPNLETPSKDIITLCESSAIVCEFFGYAANSILHLNGVYPEETFERVKKHEHRLFLSKNLGVKLYLSEFNEKISEWLESGRLHKIELLIMTKDTNEVLQSWNFSIETHGEIAENILREKSDKEIMNEIGGVLRHISATFTFLPPLNEPCIFHAVAHLDEGVAVPFKWKENVSKSIENPDMETLRAFNTEIHKVGISVSFKKQKSDDQIHEAGSGVVFKFGSEETEECGVGRNRRIQRQGQGSYFTPFTYVDIQLGVTNELFSMIGELHRYAIHYDKSGPPNGTDEVMLSNAFQAFKHYNYVQLDKKPMKIEIVGSKSNIPLSPRINLVLSNLSKSWEIERHLSFWCPYSSVKAAPHTFTSGSSTGTAHVTSQGHGEEYQVQLAVWQCP</sequence>
<keyword evidence="3" id="KW-0132">Cell division</keyword>